<evidence type="ECO:0000256" key="1">
    <source>
        <dbReference type="SAM" id="MobiDB-lite"/>
    </source>
</evidence>
<keyword evidence="2" id="KW-0812">Transmembrane</keyword>
<reference evidence="3 4" key="1">
    <citation type="journal article" date="2019" name="Sci. Rep.">
        <title>Comparative genomics of chytrid fungi reveal insights into the obligate biotrophic and pathogenic lifestyle of Synchytrium endobioticum.</title>
        <authorList>
            <person name="van de Vossenberg B.T.L.H."/>
            <person name="Warris S."/>
            <person name="Nguyen H.D.T."/>
            <person name="van Gent-Pelzer M.P.E."/>
            <person name="Joly D.L."/>
            <person name="van de Geest H.C."/>
            <person name="Bonants P.J.M."/>
            <person name="Smith D.S."/>
            <person name="Levesque C.A."/>
            <person name="van der Lee T.A.J."/>
        </authorList>
    </citation>
    <scope>NUCLEOTIDE SEQUENCE [LARGE SCALE GENOMIC DNA]</scope>
    <source>
        <strain evidence="3 4">LEV6574</strain>
    </source>
</reference>
<protein>
    <submittedName>
        <fullName evidence="3">Uncharacterized protein</fullName>
    </submittedName>
</protein>
<gene>
    <name evidence="3" type="ORF">SeLEV6574_g07693</name>
</gene>
<evidence type="ECO:0000313" key="3">
    <source>
        <dbReference type="EMBL" id="TPX38678.1"/>
    </source>
</evidence>
<feature type="region of interest" description="Disordered" evidence="1">
    <location>
        <begin position="1"/>
        <end position="107"/>
    </location>
</feature>
<evidence type="ECO:0000313" key="4">
    <source>
        <dbReference type="Proteomes" id="UP000320475"/>
    </source>
</evidence>
<feature type="transmembrane region" description="Helical" evidence="2">
    <location>
        <begin position="214"/>
        <end position="234"/>
    </location>
</feature>
<dbReference type="Proteomes" id="UP000320475">
    <property type="component" value="Unassembled WGS sequence"/>
</dbReference>
<evidence type="ECO:0000256" key="2">
    <source>
        <dbReference type="SAM" id="Phobius"/>
    </source>
</evidence>
<sequence>MSCAPSAAKATATGPPSHICRKGPHAATRAPLHHSKNRDAASAIPLPLGTRRTPRSAPVSAPSAPPPPPADDMAATSEGPPRRPARASTNTSRATSTSSASTAHEDAPPAPAITALHVAAQAAAAAAWQTRACADSAFTSATQLRAALADLRAPRPHPGPLSRLASALVRHPVCAALGTRLARLAQQAPAVRLAVYVFGIMAAGPLALCASGTAVVATAAVGVSSIAVAVVAVLASSLLCAVLATALSASVVAGAVLYALTSAVPVLGTSLETALARAEETALAVLIEAKARMHILRRAVLIET</sequence>
<keyword evidence="2" id="KW-0472">Membrane</keyword>
<proteinExistence type="predicted"/>
<comment type="caution">
    <text evidence="3">The sequence shown here is derived from an EMBL/GenBank/DDBJ whole genome shotgun (WGS) entry which is preliminary data.</text>
</comment>
<feature type="transmembrane region" description="Helical" evidence="2">
    <location>
        <begin position="241"/>
        <end position="260"/>
    </location>
</feature>
<accession>A0A507CGY5</accession>
<dbReference type="EMBL" id="QEAM01000587">
    <property type="protein sequence ID" value="TPX38678.1"/>
    <property type="molecule type" value="Genomic_DNA"/>
</dbReference>
<organism evidence="3 4">
    <name type="scientific">Synchytrium endobioticum</name>
    <dbReference type="NCBI Taxonomy" id="286115"/>
    <lineage>
        <taxon>Eukaryota</taxon>
        <taxon>Fungi</taxon>
        <taxon>Fungi incertae sedis</taxon>
        <taxon>Chytridiomycota</taxon>
        <taxon>Chytridiomycota incertae sedis</taxon>
        <taxon>Chytridiomycetes</taxon>
        <taxon>Synchytriales</taxon>
        <taxon>Synchytriaceae</taxon>
        <taxon>Synchytrium</taxon>
    </lineage>
</organism>
<name>A0A507CGY5_9FUNG</name>
<dbReference type="AlphaFoldDB" id="A0A507CGY5"/>
<feature type="compositionally biased region" description="Low complexity" evidence="1">
    <location>
        <begin position="86"/>
        <end position="102"/>
    </location>
</feature>
<keyword evidence="2" id="KW-1133">Transmembrane helix</keyword>
<feature type="transmembrane region" description="Helical" evidence="2">
    <location>
        <begin position="190"/>
        <end position="208"/>
    </location>
</feature>